<evidence type="ECO:0000313" key="3">
    <source>
        <dbReference type="Proteomes" id="UP000572635"/>
    </source>
</evidence>
<protein>
    <recommendedName>
        <fullName evidence="1">DUF397 domain-containing protein</fullName>
    </recommendedName>
</protein>
<dbReference type="AlphaFoldDB" id="A0A7W8VF05"/>
<keyword evidence="3" id="KW-1185">Reference proteome</keyword>
<accession>A0A7W8VF05</accession>
<dbReference type="Proteomes" id="UP000572635">
    <property type="component" value="Unassembled WGS sequence"/>
</dbReference>
<sequence length="65" mass="7224">MPAETTHLRFRKSSYSSAKGQDCVEVADTTAGAAVRDTQNRHLGHIEFGGTEWRAFIQAMKNNEV</sequence>
<proteinExistence type="predicted"/>
<organism evidence="2 3">
    <name type="scientific">Nocardiopsis composta</name>
    <dbReference type="NCBI Taxonomy" id="157465"/>
    <lineage>
        <taxon>Bacteria</taxon>
        <taxon>Bacillati</taxon>
        <taxon>Actinomycetota</taxon>
        <taxon>Actinomycetes</taxon>
        <taxon>Streptosporangiales</taxon>
        <taxon>Nocardiopsidaceae</taxon>
        <taxon>Nocardiopsis</taxon>
    </lineage>
</organism>
<evidence type="ECO:0000259" key="1">
    <source>
        <dbReference type="Pfam" id="PF04149"/>
    </source>
</evidence>
<gene>
    <name evidence="2" type="ORF">HDA36_003712</name>
</gene>
<dbReference type="InterPro" id="IPR007278">
    <property type="entry name" value="DUF397"/>
</dbReference>
<name>A0A7W8VF05_9ACTN</name>
<reference evidence="2 3" key="1">
    <citation type="submission" date="2020-08" db="EMBL/GenBank/DDBJ databases">
        <title>Sequencing the genomes of 1000 actinobacteria strains.</title>
        <authorList>
            <person name="Klenk H.-P."/>
        </authorList>
    </citation>
    <scope>NUCLEOTIDE SEQUENCE [LARGE SCALE GENOMIC DNA]</scope>
    <source>
        <strain evidence="2 3">DSM 44551</strain>
    </source>
</reference>
<dbReference type="Pfam" id="PF04149">
    <property type="entry name" value="DUF397"/>
    <property type="match status" value="1"/>
</dbReference>
<evidence type="ECO:0000313" key="2">
    <source>
        <dbReference type="EMBL" id="MBB5433628.1"/>
    </source>
</evidence>
<feature type="domain" description="DUF397" evidence="1">
    <location>
        <begin position="9"/>
        <end position="61"/>
    </location>
</feature>
<dbReference type="EMBL" id="JACHDB010000001">
    <property type="protein sequence ID" value="MBB5433628.1"/>
    <property type="molecule type" value="Genomic_DNA"/>
</dbReference>
<dbReference type="RefSeq" id="WP_184393546.1">
    <property type="nucleotide sequence ID" value="NZ_BAAAJD010000125.1"/>
</dbReference>
<comment type="caution">
    <text evidence="2">The sequence shown here is derived from an EMBL/GenBank/DDBJ whole genome shotgun (WGS) entry which is preliminary data.</text>
</comment>